<dbReference type="Gene3D" id="2.10.310.10">
    <property type="entry name" value="Serpins superfamily"/>
    <property type="match status" value="1"/>
</dbReference>
<reference evidence="2 3" key="1">
    <citation type="submission" date="2024-05" db="EMBL/GenBank/DDBJ databases">
        <title>Genome sequencing and assembly of Indian major carp, Cirrhinus mrigala (Hamilton, 1822).</title>
        <authorList>
            <person name="Mohindra V."/>
            <person name="Chowdhury L.M."/>
            <person name="Lal K."/>
            <person name="Jena J.K."/>
        </authorList>
    </citation>
    <scope>NUCLEOTIDE SEQUENCE [LARGE SCALE GENOMIC DNA]</scope>
    <source>
        <strain evidence="2">CM1030</strain>
        <tissue evidence="2">Blood</tissue>
    </source>
</reference>
<dbReference type="InterPro" id="IPR023795">
    <property type="entry name" value="Serpin_CS"/>
</dbReference>
<organism evidence="2 3">
    <name type="scientific">Cirrhinus mrigala</name>
    <name type="common">Mrigala</name>
    <dbReference type="NCBI Taxonomy" id="683832"/>
    <lineage>
        <taxon>Eukaryota</taxon>
        <taxon>Metazoa</taxon>
        <taxon>Chordata</taxon>
        <taxon>Craniata</taxon>
        <taxon>Vertebrata</taxon>
        <taxon>Euteleostomi</taxon>
        <taxon>Actinopterygii</taxon>
        <taxon>Neopterygii</taxon>
        <taxon>Teleostei</taxon>
        <taxon>Ostariophysi</taxon>
        <taxon>Cypriniformes</taxon>
        <taxon>Cyprinidae</taxon>
        <taxon>Labeoninae</taxon>
        <taxon>Labeonini</taxon>
        <taxon>Cirrhinus</taxon>
    </lineage>
</organism>
<sequence length="54" mass="5878">VVFEMTEGGSEVQNRTENGSVPHKVTVNRPFFFAIVEGNSNAILMLGKIVNPTT</sequence>
<gene>
    <name evidence="2" type="ORF">M9458_026816</name>
</gene>
<dbReference type="EMBL" id="JAMKFB020000013">
    <property type="protein sequence ID" value="KAL0177922.1"/>
    <property type="molecule type" value="Genomic_DNA"/>
</dbReference>
<evidence type="ECO:0000313" key="3">
    <source>
        <dbReference type="Proteomes" id="UP001529510"/>
    </source>
</evidence>
<dbReference type="Pfam" id="PF00079">
    <property type="entry name" value="Serpin"/>
    <property type="match status" value="1"/>
</dbReference>
<feature type="non-terminal residue" evidence="2">
    <location>
        <position position="1"/>
    </location>
</feature>
<dbReference type="InterPro" id="IPR036186">
    <property type="entry name" value="Serpin_sf"/>
</dbReference>
<comment type="caution">
    <text evidence="2">The sequence shown here is derived from an EMBL/GenBank/DDBJ whole genome shotgun (WGS) entry which is preliminary data.</text>
</comment>
<dbReference type="AlphaFoldDB" id="A0ABD0PVI4"/>
<proteinExistence type="predicted"/>
<dbReference type="PROSITE" id="PS00284">
    <property type="entry name" value="SERPIN"/>
    <property type="match status" value="1"/>
</dbReference>
<dbReference type="FunFam" id="2.10.310.10:FF:000001">
    <property type="entry name" value="Serpin family A member 1"/>
    <property type="match status" value="1"/>
</dbReference>
<accession>A0ABD0PVI4</accession>
<protein>
    <recommendedName>
        <fullName evidence="1">Serpin domain-containing protein</fullName>
    </recommendedName>
</protein>
<name>A0ABD0PVI4_CIRMR</name>
<evidence type="ECO:0000259" key="1">
    <source>
        <dbReference type="Pfam" id="PF00079"/>
    </source>
</evidence>
<feature type="domain" description="Serpin" evidence="1">
    <location>
        <begin position="2"/>
        <end position="52"/>
    </location>
</feature>
<dbReference type="InterPro" id="IPR023796">
    <property type="entry name" value="Serpin_dom"/>
</dbReference>
<dbReference type="Proteomes" id="UP001529510">
    <property type="component" value="Unassembled WGS sequence"/>
</dbReference>
<keyword evidence="3" id="KW-1185">Reference proteome</keyword>
<dbReference type="SUPFAM" id="SSF56574">
    <property type="entry name" value="Serpins"/>
    <property type="match status" value="1"/>
</dbReference>
<evidence type="ECO:0000313" key="2">
    <source>
        <dbReference type="EMBL" id="KAL0177922.1"/>
    </source>
</evidence>